<reference evidence="2" key="1">
    <citation type="journal article" date="2014" name="Genome Announc.">
        <title>Draft genome sequence of Colletotrichum sublineola, a destructive pathogen of cultivated sorghum.</title>
        <authorList>
            <person name="Baroncelli R."/>
            <person name="Sanz-Martin J.M."/>
            <person name="Rech G.E."/>
            <person name="Sukno S.A."/>
            <person name="Thon M.R."/>
        </authorList>
    </citation>
    <scope>NUCLEOTIDE SEQUENCE [LARGE SCALE GENOMIC DNA]</scope>
    <source>
        <strain evidence="2">TX430BB</strain>
    </source>
</reference>
<comment type="caution">
    <text evidence="1">The sequence shown here is derived from an EMBL/GenBank/DDBJ whole genome shotgun (WGS) entry which is preliminary data.</text>
</comment>
<accession>A0A066Y131</accession>
<dbReference type="HOGENOM" id="CLU_1503350_0_0_1"/>
<name>A0A066Y131_COLSU</name>
<dbReference type="eggNOG" id="ENOG502R1ZK">
    <property type="taxonomic scope" value="Eukaryota"/>
</dbReference>
<protein>
    <submittedName>
        <fullName evidence="1">Uncharacterized protein</fullName>
    </submittedName>
</protein>
<organism evidence="1 2">
    <name type="scientific">Colletotrichum sublineola</name>
    <name type="common">Sorghum anthracnose fungus</name>
    <dbReference type="NCBI Taxonomy" id="1173701"/>
    <lineage>
        <taxon>Eukaryota</taxon>
        <taxon>Fungi</taxon>
        <taxon>Dikarya</taxon>
        <taxon>Ascomycota</taxon>
        <taxon>Pezizomycotina</taxon>
        <taxon>Sordariomycetes</taxon>
        <taxon>Hypocreomycetidae</taxon>
        <taxon>Glomerellales</taxon>
        <taxon>Glomerellaceae</taxon>
        <taxon>Colletotrichum</taxon>
        <taxon>Colletotrichum graminicola species complex</taxon>
    </lineage>
</organism>
<dbReference type="AlphaFoldDB" id="A0A066Y131"/>
<dbReference type="EMBL" id="JMSE01000093">
    <property type="protein sequence ID" value="KDN71935.1"/>
    <property type="molecule type" value="Genomic_DNA"/>
</dbReference>
<dbReference type="OrthoDB" id="4827430at2759"/>
<dbReference type="Proteomes" id="UP000027238">
    <property type="component" value="Unassembled WGS sequence"/>
</dbReference>
<evidence type="ECO:0000313" key="1">
    <source>
        <dbReference type="EMBL" id="KDN71935.1"/>
    </source>
</evidence>
<evidence type="ECO:0000313" key="2">
    <source>
        <dbReference type="Proteomes" id="UP000027238"/>
    </source>
</evidence>
<sequence>MTFSGLFYSPTDYPTHHDYQYERATHVLHANPNTGEGDAYKAMVKQAQLRMRVTNAIFQLHNPFTNEDRLVLRQILGYLDQHRHDLVAQCISVDSNAPQVHVPATWLEVSDLAFEGIQTLDYPYLLRVMQAIDILVCGIWQEEKDADKENVPPEFVQVTGGQRWSSAFMEWEHNRSLGV</sequence>
<proteinExistence type="predicted"/>
<keyword evidence="2" id="KW-1185">Reference proteome</keyword>
<gene>
    <name evidence="1" type="ORF">CSUB01_10756</name>
</gene>